<dbReference type="GO" id="GO:0004556">
    <property type="term" value="F:alpha-amylase activity"/>
    <property type="evidence" value="ECO:0007669"/>
    <property type="project" value="UniProtKB-UniRule"/>
</dbReference>
<dbReference type="KEGG" id="snh:120027841"/>
<name>A0A8U0PPS2_SALNM</name>
<evidence type="ECO:0000256" key="13">
    <source>
        <dbReference type="RuleBase" id="RU361134"/>
    </source>
</evidence>
<dbReference type="CDD" id="cd11317">
    <property type="entry name" value="AmyAc_bac_euk_AmyA"/>
    <property type="match status" value="1"/>
</dbReference>
<keyword evidence="6" id="KW-0479">Metal-binding</keyword>
<dbReference type="InterPro" id="IPR031319">
    <property type="entry name" value="A-amylase_C"/>
</dbReference>
<dbReference type="InterPro" id="IPR013780">
    <property type="entry name" value="Glyco_hydro_b"/>
</dbReference>
<keyword evidence="8" id="KW-0106">Calcium</keyword>
<evidence type="ECO:0000259" key="15">
    <source>
        <dbReference type="SMART" id="SM00642"/>
    </source>
</evidence>
<gene>
    <name evidence="17 18" type="primary">LOC120027841</name>
</gene>
<accession>A0A8U0PPS2</accession>
<dbReference type="Gene3D" id="2.60.40.1180">
    <property type="entry name" value="Golgi alpha-mannosidase II"/>
    <property type="match status" value="1"/>
</dbReference>
<evidence type="ECO:0000256" key="3">
    <source>
        <dbReference type="ARBA" id="ARBA00001923"/>
    </source>
</evidence>
<dbReference type="Gene3D" id="3.20.20.80">
    <property type="entry name" value="Glycosidases"/>
    <property type="match status" value="1"/>
</dbReference>
<dbReference type="InterPro" id="IPR006046">
    <property type="entry name" value="Alpha_amylase"/>
</dbReference>
<dbReference type="FunFam" id="3.20.20.80:FF:000056">
    <property type="entry name" value="Pancreatic alpha-amylase"/>
    <property type="match status" value="1"/>
</dbReference>
<evidence type="ECO:0000313" key="18">
    <source>
        <dbReference type="RefSeq" id="XP_038828829.1"/>
    </source>
</evidence>
<dbReference type="InterPro" id="IPR017853">
    <property type="entry name" value="GH"/>
</dbReference>
<dbReference type="OrthoDB" id="550577at2759"/>
<evidence type="ECO:0000256" key="10">
    <source>
        <dbReference type="ARBA" id="ARBA00023277"/>
    </source>
</evidence>
<comment type="cofactor">
    <cofactor evidence="2">
        <name>Ca(2+)</name>
        <dbReference type="ChEBI" id="CHEBI:29108"/>
    </cofactor>
</comment>
<evidence type="ECO:0000256" key="6">
    <source>
        <dbReference type="ARBA" id="ARBA00022723"/>
    </source>
</evidence>
<dbReference type="RefSeq" id="XP_038828829.1">
    <property type="nucleotide sequence ID" value="XM_038972901.1"/>
</dbReference>
<dbReference type="SUPFAM" id="SSF51011">
    <property type="entry name" value="Glycosyl hydrolase domain"/>
    <property type="match status" value="1"/>
</dbReference>
<evidence type="ECO:0000256" key="12">
    <source>
        <dbReference type="RuleBase" id="RU003615"/>
    </source>
</evidence>
<dbReference type="InterPro" id="IPR006047">
    <property type="entry name" value="GH13_cat_dom"/>
</dbReference>
<keyword evidence="16" id="KW-1185">Reference proteome</keyword>
<evidence type="ECO:0000259" key="14">
    <source>
        <dbReference type="SMART" id="SM00632"/>
    </source>
</evidence>
<comment type="similarity">
    <text evidence="4 12">Belongs to the glycosyl hydrolase 13 family.</text>
</comment>
<evidence type="ECO:0000256" key="8">
    <source>
        <dbReference type="ARBA" id="ARBA00022837"/>
    </source>
</evidence>
<evidence type="ECO:0000256" key="1">
    <source>
        <dbReference type="ARBA" id="ARBA00000548"/>
    </source>
</evidence>
<sequence>MMRQQKPHRSNHPLPRTALGQLFTDQWGSRSQPVVRCIAFDRCATQDQKCLFNVKAKLCGCLLALGLGVGLSQYQSKSHTKHHIQQGRSTIVHLFEWRWNDIAEECERYLGPNGFDGVQISPPSENVVVTKPWRPWWERYQPVSYNLCSRSGTQQELRDMVCRCNNVGVKIYADVVINHMCMSGAGEGEGRRRSTCGSYFNASKREFPSVPYSASHFNDDKCTTSSRNIETYQDIYQVRNCRLLGLLDLAQDKEHVRERIVDYMNRLVDMGIAGFRVDACKHMWPEDLKNIYSRLHNLNTTWFTQGSRPLIYQEIIDLGGEPIKATEYSGLGLVTEFKYGTMLGSVIRKWNQGKLSDLKTCGESWDLLPSGEALVFVDNHDNQRGHGAGGASILTFWEPRMYKMAVAFMLAHPYGVTRVMSSYRWDQHVVDGKDQNDWIGPPSFPDGSTKPVPIQPDGSCGEGWVCEHRWPTIRNMVMFRNVVDGEPLSNWWDNGGNQIAFGRGNQGFIVINNDNCSLDVMLYTGLHGGTYCDVISGQRSGGRCSGKQVTVGGDGRAHFTISPSDPDPVIAIHTHSKLE</sequence>
<evidence type="ECO:0000256" key="9">
    <source>
        <dbReference type="ARBA" id="ARBA00023214"/>
    </source>
</evidence>
<proteinExistence type="inferred from homology"/>
<dbReference type="SMART" id="SM00632">
    <property type="entry name" value="Aamy_C"/>
    <property type="match status" value="1"/>
</dbReference>
<comment type="cofactor">
    <cofactor evidence="3">
        <name>chloride</name>
        <dbReference type="ChEBI" id="CHEBI:17996"/>
    </cofactor>
</comment>
<evidence type="ECO:0000256" key="2">
    <source>
        <dbReference type="ARBA" id="ARBA00001913"/>
    </source>
</evidence>
<evidence type="ECO:0000256" key="11">
    <source>
        <dbReference type="ARBA" id="ARBA00023295"/>
    </source>
</evidence>
<dbReference type="AlphaFoldDB" id="A0A8U0PPS2"/>
<evidence type="ECO:0000256" key="5">
    <source>
        <dbReference type="ARBA" id="ARBA00012595"/>
    </source>
</evidence>
<organism evidence="16 17">
    <name type="scientific">Salvelinus namaycush</name>
    <name type="common">Lake trout</name>
    <name type="synonym">Salmo namaycush</name>
    <dbReference type="NCBI Taxonomy" id="8040"/>
    <lineage>
        <taxon>Eukaryota</taxon>
        <taxon>Metazoa</taxon>
        <taxon>Chordata</taxon>
        <taxon>Craniata</taxon>
        <taxon>Vertebrata</taxon>
        <taxon>Euteleostomi</taxon>
        <taxon>Actinopterygii</taxon>
        <taxon>Neopterygii</taxon>
        <taxon>Teleostei</taxon>
        <taxon>Protacanthopterygii</taxon>
        <taxon>Salmoniformes</taxon>
        <taxon>Salmonidae</taxon>
        <taxon>Salmoninae</taxon>
        <taxon>Salvelinus</taxon>
    </lineage>
</organism>
<keyword evidence="11 13" id="KW-0326">Glycosidase</keyword>
<dbReference type="EC" id="3.2.1.1" evidence="5 13"/>
<evidence type="ECO:0000313" key="16">
    <source>
        <dbReference type="Proteomes" id="UP000808372"/>
    </source>
</evidence>
<dbReference type="PANTHER" id="PTHR43447">
    <property type="entry name" value="ALPHA-AMYLASE"/>
    <property type="match status" value="1"/>
</dbReference>
<keyword evidence="10 13" id="KW-0119">Carbohydrate metabolism</keyword>
<dbReference type="Pfam" id="PF00128">
    <property type="entry name" value="Alpha-amylase"/>
    <property type="match status" value="1"/>
</dbReference>
<dbReference type="Pfam" id="PF02806">
    <property type="entry name" value="Alpha-amylase_C"/>
    <property type="match status" value="1"/>
</dbReference>
<dbReference type="SUPFAM" id="SSF51445">
    <property type="entry name" value="(Trans)glycosidases"/>
    <property type="match status" value="1"/>
</dbReference>
<feature type="domain" description="Glycosyl hydrolase family 13 catalytic" evidence="15">
    <location>
        <begin position="89"/>
        <end position="480"/>
    </location>
</feature>
<dbReference type="GO" id="GO:0005975">
    <property type="term" value="P:carbohydrate metabolic process"/>
    <property type="evidence" value="ECO:0007669"/>
    <property type="project" value="InterPro"/>
</dbReference>
<protein>
    <recommendedName>
        <fullName evidence="5 13">Alpha-amylase</fullName>
        <ecNumber evidence="5 13">3.2.1.1</ecNumber>
    </recommendedName>
</protein>
<dbReference type="RefSeq" id="XP_038828827.1">
    <property type="nucleotide sequence ID" value="XM_038972899.1"/>
</dbReference>
<keyword evidence="7 13" id="KW-0378">Hydrolase</keyword>
<evidence type="ECO:0000313" key="17">
    <source>
        <dbReference type="RefSeq" id="XP_038828827.1"/>
    </source>
</evidence>
<evidence type="ECO:0000256" key="4">
    <source>
        <dbReference type="ARBA" id="ARBA00008061"/>
    </source>
</evidence>
<dbReference type="InterPro" id="IPR006048">
    <property type="entry name" value="A-amylase/branching_C"/>
</dbReference>
<comment type="catalytic activity">
    <reaction evidence="1 13">
        <text>Endohydrolysis of (1-&gt;4)-alpha-D-glucosidic linkages in polysaccharides containing three or more (1-&gt;4)-alpha-linked D-glucose units.</text>
        <dbReference type="EC" id="3.2.1.1"/>
    </reaction>
</comment>
<dbReference type="GO" id="GO:0046872">
    <property type="term" value="F:metal ion binding"/>
    <property type="evidence" value="ECO:0007669"/>
    <property type="project" value="UniProtKB-KW"/>
</dbReference>
<evidence type="ECO:0000256" key="7">
    <source>
        <dbReference type="ARBA" id="ARBA00022801"/>
    </source>
</evidence>
<dbReference type="PRINTS" id="PR00110">
    <property type="entry name" value="ALPHAAMYLASE"/>
</dbReference>
<dbReference type="SMART" id="SM00642">
    <property type="entry name" value="Aamy"/>
    <property type="match status" value="1"/>
</dbReference>
<reference evidence="17 18" key="1">
    <citation type="submission" date="2025-04" db="UniProtKB">
        <authorList>
            <consortium name="RefSeq"/>
        </authorList>
    </citation>
    <scope>IDENTIFICATION</scope>
    <source>
        <tissue evidence="17 18">White muscle</tissue>
    </source>
</reference>
<feature type="domain" description="Alpha-amylase C-terminal" evidence="14">
    <location>
        <begin position="489"/>
        <end position="577"/>
    </location>
</feature>
<keyword evidence="9" id="KW-0868">Chloride</keyword>
<dbReference type="Proteomes" id="UP000808372">
    <property type="component" value="Chromosome 33"/>
</dbReference>
<dbReference type="GeneID" id="120027841"/>